<dbReference type="SUPFAM" id="SSF46785">
    <property type="entry name" value="Winged helix' DNA-binding domain"/>
    <property type="match status" value="1"/>
</dbReference>
<dbReference type="GO" id="GO:0003677">
    <property type="term" value="F:DNA binding"/>
    <property type="evidence" value="ECO:0007669"/>
    <property type="project" value="UniProtKB-UniRule"/>
</dbReference>
<evidence type="ECO:0000313" key="17">
    <source>
        <dbReference type="Proteomes" id="UP000006001"/>
    </source>
</evidence>
<gene>
    <name evidence="12 16" type="primary">lexA</name>
    <name evidence="16" type="ORF">HMPREF0762_00231</name>
</gene>
<comment type="caution">
    <text evidence="16">The sequence shown here is derived from an EMBL/GenBank/DDBJ whole genome shotgun (WGS) entry which is preliminary data.</text>
</comment>
<name>D0WEK1_SLAES</name>
<evidence type="ECO:0000256" key="2">
    <source>
        <dbReference type="ARBA" id="ARBA00022491"/>
    </source>
</evidence>
<evidence type="ECO:0000256" key="7">
    <source>
        <dbReference type="ARBA" id="ARBA00023015"/>
    </source>
</evidence>
<evidence type="ECO:0000256" key="6">
    <source>
        <dbReference type="ARBA" id="ARBA00022813"/>
    </source>
</evidence>
<dbReference type="InterPro" id="IPR011991">
    <property type="entry name" value="ArsR-like_HTH"/>
</dbReference>
<dbReference type="GeneID" id="85006895"/>
<dbReference type="FunFam" id="2.10.109.10:FF:000001">
    <property type="entry name" value="LexA repressor"/>
    <property type="match status" value="1"/>
</dbReference>
<dbReference type="Pfam" id="PF00717">
    <property type="entry name" value="Peptidase_S24"/>
    <property type="match status" value="1"/>
</dbReference>
<evidence type="ECO:0000256" key="13">
    <source>
        <dbReference type="RuleBase" id="RU003991"/>
    </source>
</evidence>
<accession>D0WEK1</accession>
<dbReference type="InterPro" id="IPR036286">
    <property type="entry name" value="LexA/Signal_pep-like_sf"/>
</dbReference>
<protein>
    <recommendedName>
        <fullName evidence="12">LexA repressor</fullName>
        <ecNumber evidence="12">3.4.21.88</ecNumber>
    </recommendedName>
</protein>
<dbReference type="eggNOG" id="COG1974">
    <property type="taxonomic scope" value="Bacteria"/>
</dbReference>
<reference evidence="16" key="1">
    <citation type="submission" date="2009-10" db="EMBL/GenBank/DDBJ databases">
        <authorList>
            <person name="Weinstock G."/>
            <person name="Sodergren E."/>
            <person name="Clifton S."/>
            <person name="Fulton L."/>
            <person name="Fulton B."/>
            <person name="Courtney L."/>
            <person name="Fronick C."/>
            <person name="Harrison M."/>
            <person name="Strong C."/>
            <person name="Farmer C."/>
            <person name="Delahaunty K."/>
            <person name="Markovic C."/>
            <person name="Hall O."/>
            <person name="Minx P."/>
            <person name="Tomlinson C."/>
            <person name="Mitreva M."/>
            <person name="Nelson J."/>
            <person name="Hou S."/>
            <person name="Wollam A."/>
            <person name="Pepin K.H."/>
            <person name="Johnson M."/>
            <person name="Bhonagiri V."/>
            <person name="Nash W.E."/>
            <person name="Warren W."/>
            <person name="Chinwalla A."/>
            <person name="Mardis E.R."/>
            <person name="Wilson R.K."/>
        </authorList>
    </citation>
    <scope>NUCLEOTIDE SEQUENCE [LARGE SCALE GENOMIC DNA]</scope>
    <source>
        <strain evidence="16">ATCC 700122</strain>
    </source>
</reference>
<keyword evidence="2 12" id="KW-0678">Repressor</keyword>
<sequence>MDSSTQTPHEKLTKKQQEVYDFIVSSMKEHGIAPTIRDIARGLKLSSPSTVHVHLANLETKGYIHRDPLKSRCMTVLHEEDLMQPGQPASIHETDSGFGSVGTGGFSNIVTLPVVGNVAAGQPILAEQNITETIPLPTEIVGDGSSFLLQVRGESMIEIGINDGDFVVVQEQPTARNGDVVVAIIDDGATVKTYYRERDHIRLQPENSAMEPIIVRDDVSIAGKVVALFRRM</sequence>
<keyword evidence="11 12" id="KW-0742">SOS response</keyword>
<evidence type="ECO:0000259" key="14">
    <source>
        <dbReference type="Pfam" id="PF00717"/>
    </source>
</evidence>
<keyword evidence="8 12" id="KW-0238">DNA-binding</keyword>
<keyword evidence="7 12" id="KW-0805">Transcription regulation</keyword>
<evidence type="ECO:0000256" key="12">
    <source>
        <dbReference type="HAMAP-Rule" id="MF_00015"/>
    </source>
</evidence>
<evidence type="ECO:0000256" key="11">
    <source>
        <dbReference type="ARBA" id="ARBA00023236"/>
    </source>
</evidence>
<comment type="subunit">
    <text evidence="12">Homodimer.</text>
</comment>
<dbReference type="AlphaFoldDB" id="D0WEK1"/>
<dbReference type="OrthoDB" id="9802364at2"/>
<feature type="active site" description="For autocatalytic cleavage activity" evidence="12">
    <location>
        <position position="192"/>
    </location>
</feature>
<keyword evidence="4 12" id="KW-0227">DNA damage</keyword>
<dbReference type="InterPro" id="IPR039418">
    <property type="entry name" value="LexA-like"/>
</dbReference>
<dbReference type="NCBIfam" id="TIGR00498">
    <property type="entry name" value="lexA"/>
    <property type="match status" value="1"/>
</dbReference>
<evidence type="ECO:0000259" key="15">
    <source>
        <dbReference type="Pfam" id="PF01726"/>
    </source>
</evidence>
<evidence type="ECO:0000256" key="4">
    <source>
        <dbReference type="ARBA" id="ARBA00022763"/>
    </source>
</evidence>
<feature type="site" description="Cleavage; by autolysis" evidence="12">
    <location>
        <begin position="120"/>
        <end position="121"/>
    </location>
</feature>
<evidence type="ECO:0000256" key="3">
    <source>
        <dbReference type="ARBA" id="ARBA00022705"/>
    </source>
</evidence>
<dbReference type="InterPro" id="IPR050077">
    <property type="entry name" value="LexA_repressor"/>
</dbReference>
<evidence type="ECO:0000256" key="5">
    <source>
        <dbReference type="ARBA" id="ARBA00022801"/>
    </source>
</evidence>
<feature type="DNA-binding region" description="H-T-H motif" evidence="12">
    <location>
        <begin position="36"/>
        <end position="56"/>
    </location>
</feature>
<dbReference type="STRING" id="649764.HMPREF0762_00231"/>
<dbReference type="SUPFAM" id="SSF51306">
    <property type="entry name" value="LexA/Signal peptidase"/>
    <property type="match status" value="1"/>
</dbReference>
<dbReference type="GO" id="GO:0045892">
    <property type="term" value="P:negative regulation of DNA-templated transcription"/>
    <property type="evidence" value="ECO:0007669"/>
    <property type="project" value="UniProtKB-UniRule"/>
</dbReference>
<evidence type="ECO:0000256" key="10">
    <source>
        <dbReference type="ARBA" id="ARBA00023204"/>
    </source>
</evidence>
<evidence type="ECO:0000256" key="9">
    <source>
        <dbReference type="ARBA" id="ARBA00023163"/>
    </source>
</evidence>
<dbReference type="HOGENOM" id="CLU_066192_45_1_11"/>
<dbReference type="GO" id="GO:0006260">
    <property type="term" value="P:DNA replication"/>
    <property type="evidence" value="ECO:0007669"/>
    <property type="project" value="UniProtKB-UniRule"/>
</dbReference>
<feature type="domain" description="Peptidase S24/S26A/S26B/S26C" evidence="14">
    <location>
        <begin position="113"/>
        <end position="226"/>
    </location>
</feature>
<dbReference type="Gene3D" id="2.10.109.10">
    <property type="entry name" value="Umud Fragment, subunit A"/>
    <property type="match status" value="1"/>
</dbReference>
<dbReference type="InterPro" id="IPR006199">
    <property type="entry name" value="LexA_DNA-bd_dom"/>
</dbReference>
<evidence type="ECO:0000256" key="1">
    <source>
        <dbReference type="ARBA" id="ARBA00007484"/>
    </source>
</evidence>
<keyword evidence="3 12" id="KW-0235">DNA replication</keyword>
<dbReference type="Gene3D" id="1.10.10.10">
    <property type="entry name" value="Winged helix-like DNA-binding domain superfamily/Winged helix DNA-binding domain"/>
    <property type="match status" value="1"/>
</dbReference>
<dbReference type="GO" id="GO:0006281">
    <property type="term" value="P:DNA repair"/>
    <property type="evidence" value="ECO:0007669"/>
    <property type="project" value="UniProtKB-UniRule"/>
</dbReference>
<dbReference type="PANTHER" id="PTHR33516:SF2">
    <property type="entry name" value="LEXA REPRESSOR-RELATED"/>
    <property type="match status" value="1"/>
</dbReference>
<keyword evidence="17" id="KW-1185">Reference proteome</keyword>
<dbReference type="EMBL" id="ACUX02000004">
    <property type="protein sequence ID" value="EEZ62139.1"/>
    <property type="molecule type" value="Genomic_DNA"/>
</dbReference>
<feature type="active site" description="For autocatalytic cleavage activity" evidence="12">
    <location>
        <position position="155"/>
    </location>
</feature>
<dbReference type="PANTHER" id="PTHR33516">
    <property type="entry name" value="LEXA REPRESSOR"/>
    <property type="match status" value="1"/>
</dbReference>
<dbReference type="MEROPS" id="S24.001"/>
<dbReference type="GO" id="GO:0004252">
    <property type="term" value="F:serine-type endopeptidase activity"/>
    <property type="evidence" value="ECO:0007669"/>
    <property type="project" value="UniProtKB-UniRule"/>
</dbReference>
<dbReference type="InterPro" id="IPR015927">
    <property type="entry name" value="Peptidase_S24_S26A/B/C"/>
</dbReference>
<dbReference type="InterPro" id="IPR006200">
    <property type="entry name" value="LexA"/>
</dbReference>
<dbReference type="PRINTS" id="PR00726">
    <property type="entry name" value="LEXASERPTASE"/>
</dbReference>
<dbReference type="InterPro" id="IPR036390">
    <property type="entry name" value="WH_DNA-bd_sf"/>
</dbReference>
<dbReference type="CDD" id="cd00090">
    <property type="entry name" value="HTH_ARSR"/>
    <property type="match status" value="1"/>
</dbReference>
<keyword evidence="9 12" id="KW-0804">Transcription</keyword>
<feature type="domain" description="LexA repressor DNA-binding" evidence="15">
    <location>
        <begin position="10"/>
        <end position="72"/>
    </location>
</feature>
<dbReference type="Proteomes" id="UP000006001">
    <property type="component" value="Unassembled WGS sequence"/>
</dbReference>
<proteinExistence type="inferred from homology"/>
<organism evidence="16 17">
    <name type="scientific">Slackia exigua (strain ATCC 700122 / DSM 15923 / CIP 105133 / JCM 11022 / KCTC 5966 / S-7)</name>
    <dbReference type="NCBI Taxonomy" id="649764"/>
    <lineage>
        <taxon>Bacteria</taxon>
        <taxon>Bacillati</taxon>
        <taxon>Actinomycetota</taxon>
        <taxon>Coriobacteriia</taxon>
        <taxon>Eggerthellales</taxon>
        <taxon>Eggerthellaceae</taxon>
        <taxon>Slackia</taxon>
    </lineage>
</organism>
<keyword evidence="10 12" id="KW-0234">DNA repair</keyword>
<keyword evidence="6 12" id="KW-0068">Autocatalytic cleavage</keyword>
<comment type="catalytic activity">
    <reaction evidence="12">
        <text>Hydrolysis of Ala-|-Gly bond in repressor LexA.</text>
        <dbReference type="EC" id="3.4.21.88"/>
    </reaction>
</comment>
<dbReference type="EC" id="3.4.21.88" evidence="12"/>
<dbReference type="CDD" id="cd06529">
    <property type="entry name" value="S24_LexA-like"/>
    <property type="match status" value="1"/>
</dbReference>
<dbReference type="Pfam" id="PF01726">
    <property type="entry name" value="LexA_DNA_bind"/>
    <property type="match status" value="1"/>
</dbReference>
<dbReference type="RefSeq" id="WP_006361479.1">
    <property type="nucleotide sequence ID" value="NZ_GG700630.1"/>
</dbReference>
<dbReference type="GO" id="GO:0009432">
    <property type="term" value="P:SOS response"/>
    <property type="evidence" value="ECO:0007669"/>
    <property type="project" value="UniProtKB-UniRule"/>
</dbReference>
<comment type="similarity">
    <text evidence="1 12 13">Belongs to the peptidase S24 family.</text>
</comment>
<dbReference type="InterPro" id="IPR006197">
    <property type="entry name" value="Peptidase_S24_LexA"/>
</dbReference>
<evidence type="ECO:0000313" key="16">
    <source>
        <dbReference type="EMBL" id="EEZ62139.1"/>
    </source>
</evidence>
<dbReference type="GO" id="GO:0006508">
    <property type="term" value="P:proteolysis"/>
    <property type="evidence" value="ECO:0007669"/>
    <property type="project" value="InterPro"/>
</dbReference>
<evidence type="ECO:0000256" key="8">
    <source>
        <dbReference type="ARBA" id="ARBA00023125"/>
    </source>
</evidence>
<keyword evidence="5 12" id="KW-0378">Hydrolase</keyword>
<dbReference type="HAMAP" id="MF_00015">
    <property type="entry name" value="LexA"/>
    <property type="match status" value="1"/>
</dbReference>
<dbReference type="InterPro" id="IPR036388">
    <property type="entry name" value="WH-like_DNA-bd_sf"/>
</dbReference>
<comment type="function">
    <text evidence="12">Represses a number of genes involved in the response to DNA damage (SOS response), including recA and lexA. In the presence of single-stranded DNA, RecA interacts with LexA causing an autocatalytic cleavage which disrupts the DNA-binding part of LexA, leading to derepression of the SOS regulon and eventually DNA repair.</text>
</comment>